<gene>
    <name evidence="11" type="ORF">HND93_20525</name>
</gene>
<dbReference type="RefSeq" id="WP_180283870.1">
    <property type="nucleotide sequence ID" value="NZ_JABFDB010000014.1"/>
</dbReference>
<comment type="function">
    <text evidence="9">Part of the tripartite ATP-independent periplasmic (TRAP) transport system.</text>
</comment>
<keyword evidence="6 9" id="KW-1133">Transmembrane helix</keyword>
<dbReference type="PANTHER" id="PTHR35011">
    <property type="entry name" value="2,3-DIKETO-L-GULONATE TRAP TRANSPORTER SMALL PERMEASE PROTEIN YIAM"/>
    <property type="match status" value="1"/>
</dbReference>
<comment type="similarity">
    <text evidence="8 9">Belongs to the TRAP transporter small permease family.</text>
</comment>
<keyword evidence="12" id="KW-1185">Reference proteome</keyword>
<evidence type="ECO:0000256" key="9">
    <source>
        <dbReference type="RuleBase" id="RU369079"/>
    </source>
</evidence>
<feature type="transmembrane region" description="Helical" evidence="9">
    <location>
        <begin position="55"/>
        <end position="73"/>
    </location>
</feature>
<evidence type="ECO:0000256" key="5">
    <source>
        <dbReference type="ARBA" id="ARBA00022692"/>
    </source>
</evidence>
<name>A0ABX2TDH1_9PROT</name>
<feature type="transmembrane region" description="Helical" evidence="9">
    <location>
        <begin position="138"/>
        <end position="161"/>
    </location>
</feature>
<evidence type="ECO:0000256" key="1">
    <source>
        <dbReference type="ARBA" id="ARBA00004429"/>
    </source>
</evidence>
<comment type="subcellular location">
    <subcellularLocation>
        <location evidence="1 9">Cell inner membrane</location>
        <topology evidence="1 9">Multi-pass membrane protein</topology>
    </subcellularLocation>
</comment>
<keyword evidence="3" id="KW-1003">Cell membrane</keyword>
<feature type="domain" description="Tripartite ATP-independent periplasmic transporters DctQ component" evidence="10">
    <location>
        <begin position="31"/>
        <end position="162"/>
    </location>
</feature>
<keyword evidence="4 9" id="KW-0997">Cell inner membrane</keyword>
<evidence type="ECO:0000256" key="4">
    <source>
        <dbReference type="ARBA" id="ARBA00022519"/>
    </source>
</evidence>
<dbReference type="InterPro" id="IPR007387">
    <property type="entry name" value="TRAP_DctQ"/>
</dbReference>
<evidence type="ECO:0000256" key="7">
    <source>
        <dbReference type="ARBA" id="ARBA00023136"/>
    </source>
</evidence>
<evidence type="ECO:0000256" key="6">
    <source>
        <dbReference type="ARBA" id="ARBA00022989"/>
    </source>
</evidence>
<comment type="caution">
    <text evidence="11">The sequence shown here is derived from an EMBL/GenBank/DDBJ whole genome shotgun (WGS) entry which is preliminary data.</text>
</comment>
<organism evidence="11 12">
    <name type="scientific">Azospirillum oleiclasticum</name>
    <dbReference type="NCBI Taxonomy" id="2735135"/>
    <lineage>
        <taxon>Bacteria</taxon>
        <taxon>Pseudomonadati</taxon>
        <taxon>Pseudomonadota</taxon>
        <taxon>Alphaproteobacteria</taxon>
        <taxon>Rhodospirillales</taxon>
        <taxon>Azospirillaceae</taxon>
        <taxon>Azospirillum</taxon>
    </lineage>
</organism>
<evidence type="ECO:0000259" key="10">
    <source>
        <dbReference type="Pfam" id="PF04290"/>
    </source>
</evidence>
<evidence type="ECO:0000256" key="2">
    <source>
        <dbReference type="ARBA" id="ARBA00022448"/>
    </source>
</evidence>
<evidence type="ECO:0000313" key="12">
    <source>
        <dbReference type="Proteomes" id="UP000584642"/>
    </source>
</evidence>
<evidence type="ECO:0000313" key="11">
    <source>
        <dbReference type="EMBL" id="NYZ22107.1"/>
    </source>
</evidence>
<sequence>MASPARADRPLAVRVVDRLFQTVCATSILAITVVMCWDVTSRYLLSKPLPWSQEVIQVLMAVLFFAGLPLATLRREHIVVDILSERLTGTAARVAGTVSGLVLGAYLLVLGWYSTGFAAKLMGYGDSTPWLGLPWHPVAWGAAIAFAAAAVASLAWILAGLRRVAR</sequence>
<dbReference type="InterPro" id="IPR055348">
    <property type="entry name" value="DctQ"/>
</dbReference>
<reference evidence="11 12" key="1">
    <citation type="submission" date="2020-05" db="EMBL/GenBank/DDBJ databases">
        <title>Azospirillum oleiclasticum sp. nov, a nitrogen-fixing and heavy crude oil-emulsifying bacterium isolated from the crude oil of Yumen Oilfield.</title>
        <authorList>
            <person name="Wu D."/>
            <person name="Cai M."/>
            <person name="Zhang X."/>
        </authorList>
    </citation>
    <scope>NUCLEOTIDE SEQUENCE [LARGE SCALE GENOMIC DNA]</scope>
    <source>
        <strain evidence="11 12">ROY-1-1-2</strain>
    </source>
</reference>
<protein>
    <recommendedName>
        <fullName evidence="9">TRAP transporter small permease protein</fullName>
    </recommendedName>
</protein>
<evidence type="ECO:0000256" key="3">
    <source>
        <dbReference type="ARBA" id="ARBA00022475"/>
    </source>
</evidence>
<dbReference type="EMBL" id="JABFDB010000014">
    <property type="protein sequence ID" value="NYZ22107.1"/>
    <property type="molecule type" value="Genomic_DNA"/>
</dbReference>
<dbReference type="PANTHER" id="PTHR35011:SF2">
    <property type="entry name" value="2,3-DIKETO-L-GULONATE TRAP TRANSPORTER SMALL PERMEASE PROTEIN YIAM"/>
    <property type="match status" value="1"/>
</dbReference>
<keyword evidence="7 9" id="KW-0472">Membrane</keyword>
<keyword evidence="2 9" id="KW-0813">Transport</keyword>
<accession>A0ABX2TDH1</accession>
<comment type="subunit">
    <text evidence="9">The complex comprises the extracytoplasmic solute receptor protein and the two transmembrane proteins.</text>
</comment>
<dbReference type="Proteomes" id="UP000584642">
    <property type="component" value="Unassembled WGS sequence"/>
</dbReference>
<dbReference type="Pfam" id="PF04290">
    <property type="entry name" value="DctQ"/>
    <property type="match status" value="1"/>
</dbReference>
<proteinExistence type="inferred from homology"/>
<feature type="transmembrane region" description="Helical" evidence="9">
    <location>
        <begin position="94"/>
        <end position="118"/>
    </location>
</feature>
<feature type="transmembrane region" description="Helical" evidence="9">
    <location>
        <begin position="20"/>
        <end position="40"/>
    </location>
</feature>
<keyword evidence="5 9" id="KW-0812">Transmembrane</keyword>
<evidence type="ECO:0000256" key="8">
    <source>
        <dbReference type="ARBA" id="ARBA00038436"/>
    </source>
</evidence>